<dbReference type="InterPro" id="IPR036412">
    <property type="entry name" value="HAD-like_sf"/>
</dbReference>
<dbReference type="Pfam" id="PF00702">
    <property type="entry name" value="Hydrolase"/>
    <property type="match status" value="1"/>
</dbReference>
<dbReference type="SFLD" id="SFLDG01129">
    <property type="entry name" value="C1.5:_HAD__Beta-PGM__Phosphata"/>
    <property type="match status" value="1"/>
</dbReference>
<dbReference type="Gene3D" id="1.10.150.720">
    <property type="entry name" value="Haloacid dehalogenase-like hydrolase"/>
    <property type="match status" value="1"/>
</dbReference>
<dbReference type="PANTHER" id="PTHR46191:SF2">
    <property type="entry name" value="HALOACID DEHALOGENASE-LIKE HYDROLASE DOMAIN-CONTAINING PROTEIN 3"/>
    <property type="match status" value="1"/>
</dbReference>
<dbReference type="PANTHER" id="PTHR46191">
    <property type="match status" value="1"/>
</dbReference>
<sequence length="239" mass="26772">MKPPVKLITFDAFGTLFRPLNGSIARLYTKEALRHGISIKEDNVMPSFKKAFCSVKSEHPNYGSRQGMNTRTWWANVVERTFIDAGVSEQDLKKVFHELSDNLYNRFRTAEGYELYGETEEILSELTTLGIKLGVVSNSDERVHEVLSSLGISSLLEFILVSSEFGMEKPAKQIFDKALELGEASGQETIHVGDDIENDYFGSKNAGLRSLLLQRLTTEPAPPSFVQAISSLREIINHL</sequence>
<dbReference type="GO" id="GO:0005634">
    <property type="term" value="C:nucleus"/>
    <property type="evidence" value="ECO:0007669"/>
    <property type="project" value="TreeGrafter"/>
</dbReference>
<dbReference type="InterPro" id="IPR011949">
    <property type="entry name" value="HAD-SF_hydro_IA_REG-2-like"/>
</dbReference>
<organism evidence="1 2">
    <name type="scientific">Paraglomus brasilianum</name>
    <dbReference type="NCBI Taxonomy" id="144538"/>
    <lineage>
        <taxon>Eukaryota</taxon>
        <taxon>Fungi</taxon>
        <taxon>Fungi incertae sedis</taxon>
        <taxon>Mucoromycota</taxon>
        <taxon>Glomeromycotina</taxon>
        <taxon>Glomeromycetes</taxon>
        <taxon>Paraglomerales</taxon>
        <taxon>Paraglomeraceae</taxon>
        <taxon>Paraglomus</taxon>
    </lineage>
</organism>
<name>A0A9N9CFV6_9GLOM</name>
<comment type="caution">
    <text evidence="1">The sequence shown here is derived from an EMBL/GenBank/DDBJ whole genome shotgun (WGS) entry which is preliminary data.</text>
</comment>
<dbReference type="AlphaFoldDB" id="A0A9N9CFV6"/>
<dbReference type="PRINTS" id="PR00413">
    <property type="entry name" value="HADHALOGNASE"/>
</dbReference>
<dbReference type="EMBL" id="CAJVPI010001231">
    <property type="protein sequence ID" value="CAG8602042.1"/>
    <property type="molecule type" value="Genomic_DNA"/>
</dbReference>
<dbReference type="GO" id="GO:0016791">
    <property type="term" value="F:phosphatase activity"/>
    <property type="evidence" value="ECO:0007669"/>
    <property type="project" value="UniProtKB-ARBA"/>
</dbReference>
<dbReference type="Proteomes" id="UP000789739">
    <property type="component" value="Unassembled WGS sequence"/>
</dbReference>
<dbReference type="SFLD" id="SFLDS00003">
    <property type="entry name" value="Haloacid_Dehalogenase"/>
    <property type="match status" value="1"/>
</dbReference>
<evidence type="ECO:0000313" key="2">
    <source>
        <dbReference type="Proteomes" id="UP000789739"/>
    </source>
</evidence>
<dbReference type="NCBIfam" id="TIGR01549">
    <property type="entry name" value="HAD-SF-IA-v1"/>
    <property type="match status" value="1"/>
</dbReference>
<dbReference type="OrthoDB" id="444127at2759"/>
<proteinExistence type="predicted"/>
<dbReference type="NCBIfam" id="TIGR02252">
    <property type="entry name" value="DREG-2"/>
    <property type="match status" value="1"/>
</dbReference>
<dbReference type="InterPro" id="IPR023214">
    <property type="entry name" value="HAD_sf"/>
</dbReference>
<keyword evidence="2" id="KW-1185">Reference proteome</keyword>
<evidence type="ECO:0000313" key="1">
    <source>
        <dbReference type="EMBL" id="CAG8602042.1"/>
    </source>
</evidence>
<dbReference type="InterPro" id="IPR006439">
    <property type="entry name" value="HAD-SF_hydro_IA"/>
</dbReference>
<dbReference type="Gene3D" id="3.40.50.1000">
    <property type="entry name" value="HAD superfamily/HAD-like"/>
    <property type="match status" value="1"/>
</dbReference>
<protein>
    <submittedName>
        <fullName evidence="1">6825_t:CDS:1</fullName>
    </submittedName>
</protein>
<reference evidence="1" key="1">
    <citation type="submission" date="2021-06" db="EMBL/GenBank/DDBJ databases">
        <authorList>
            <person name="Kallberg Y."/>
            <person name="Tangrot J."/>
            <person name="Rosling A."/>
        </authorList>
    </citation>
    <scope>NUCLEOTIDE SEQUENCE</scope>
    <source>
        <strain evidence="1">BR232B</strain>
    </source>
</reference>
<dbReference type="SUPFAM" id="SSF56784">
    <property type="entry name" value="HAD-like"/>
    <property type="match status" value="1"/>
</dbReference>
<gene>
    <name evidence="1" type="ORF">PBRASI_LOCUS7697</name>
</gene>
<dbReference type="InterPro" id="IPR051828">
    <property type="entry name" value="HAD-like_hydrolase_domain"/>
</dbReference>
<dbReference type="InterPro" id="IPR044924">
    <property type="entry name" value="HAD-SF_hydro_IA_REG-2-like_cap"/>
</dbReference>
<accession>A0A9N9CFV6</accession>